<evidence type="ECO:0000313" key="2">
    <source>
        <dbReference type="EMBL" id="KYG83766.1"/>
    </source>
</evidence>
<organism evidence="2 3">
    <name type="scientific">Roseivirga echinicomitans</name>
    <dbReference type="NCBI Taxonomy" id="296218"/>
    <lineage>
        <taxon>Bacteria</taxon>
        <taxon>Pseudomonadati</taxon>
        <taxon>Bacteroidota</taxon>
        <taxon>Cytophagia</taxon>
        <taxon>Cytophagales</taxon>
        <taxon>Roseivirgaceae</taxon>
        <taxon>Roseivirga</taxon>
    </lineage>
</organism>
<sequence>MKRLLVIVILIGVVAYIAVQYLKDRRFNPPSTYDYELSEKIDTDFYNRTALKEYYKTALEVGAYARSLWRNDQIDVRFINNEDFESTRATAVYNEMIATTKMLETKLELSAKLKSQGYSNDEVQVYFEQNLRPEDIKFERNLHLLDLKMGAKGAAVWELQKLLNTNADSIPQDGIFSLITTNRLKTFQENNNLFPSGEVDEKTLKALIK</sequence>
<gene>
    <name evidence="2" type="ORF">AWN68_02880</name>
</gene>
<reference evidence="2 3" key="1">
    <citation type="submission" date="2016-01" db="EMBL/GenBank/DDBJ databases">
        <title>Genome sequencing of Roseivirga echinicomitans KMM 6058.</title>
        <authorList>
            <person name="Selvaratnam C."/>
            <person name="Thevarajoo S."/>
            <person name="Goh K.M."/>
            <person name="Ee R."/>
            <person name="Chan K.-G."/>
            <person name="Chong C.S."/>
        </authorList>
    </citation>
    <scope>NUCLEOTIDE SEQUENCE [LARGE SCALE GENOMIC DNA]</scope>
    <source>
        <strain evidence="2 3">KMM 6058</strain>
    </source>
</reference>
<comment type="caution">
    <text evidence="2">The sequence shown here is derived from an EMBL/GenBank/DDBJ whole genome shotgun (WGS) entry which is preliminary data.</text>
</comment>
<dbReference type="InterPro" id="IPR002477">
    <property type="entry name" value="Peptidoglycan-bd-like"/>
</dbReference>
<evidence type="ECO:0000313" key="3">
    <source>
        <dbReference type="Proteomes" id="UP000075615"/>
    </source>
</evidence>
<dbReference type="Proteomes" id="UP000075615">
    <property type="component" value="Unassembled WGS sequence"/>
</dbReference>
<feature type="domain" description="Peptidoglycan binding-like" evidence="1">
    <location>
        <begin position="153"/>
        <end position="207"/>
    </location>
</feature>
<dbReference type="Pfam" id="PF01471">
    <property type="entry name" value="PG_binding_1"/>
    <property type="match status" value="1"/>
</dbReference>
<dbReference type="InterPro" id="IPR036365">
    <property type="entry name" value="PGBD-like_sf"/>
</dbReference>
<dbReference type="OrthoDB" id="1143655at2"/>
<dbReference type="InterPro" id="IPR036366">
    <property type="entry name" value="PGBDSf"/>
</dbReference>
<dbReference type="RefSeq" id="WP_068411165.1">
    <property type="nucleotide sequence ID" value="NZ_LRDB01000001.1"/>
</dbReference>
<dbReference type="SUPFAM" id="SSF47090">
    <property type="entry name" value="PGBD-like"/>
    <property type="match status" value="1"/>
</dbReference>
<name>A0A150XYL7_9BACT</name>
<dbReference type="EMBL" id="LRDB01000001">
    <property type="protein sequence ID" value="KYG83766.1"/>
    <property type="molecule type" value="Genomic_DNA"/>
</dbReference>
<dbReference type="AlphaFoldDB" id="A0A150XYL7"/>
<evidence type="ECO:0000259" key="1">
    <source>
        <dbReference type="Pfam" id="PF01471"/>
    </source>
</evidence>
<protein>
    <recommendedName>
        <fullName evidence="1">Peptidoglycan binding-like domain-containing protein</fullName>
    </recommendedName>
</protein>
<dbReference type="Gene3D" id="1.10.101.10">
    <property type="entry name" value="PGBD-like superfamily/PGBD"/>
    <property type="match status" value="1"/>
</dbReference>
<accession>A0A150XYL7</accession>
<keyword evidence="3" id="KW-1185">Reference proteome</keyword>
<dbReference type="STRING" id="296218.AWN68_02880"/>
<proteinExistence type="predicted"/>